<evidence type="ECO:0000313" key="3">
    <source>
        <dbReference type="Proteomes" id="UP001633002"/>
    </source>
</evidence>
<dbReference type="AlphaFoldDB" id="A0ABD3H7I2"/>
<feature type="region of interest" description="Disordered" evidence="1">
    <location>
        <begin position="94"/>
        <end position="123"/>
    </location>
</feature>
<gene>
    <name evidence="2" type="ORF">R1sor_013761</name>
</gene>
<sequence>MMSAVRKVHGNGQELTKTVRYTIRSDYDSVVGRDGLTKTNAKKFLTPPLKPTCHRIVTDGNMAELIKRTVDQVIRVIERQLGFVEEHLTAEFTEEQLQSSNESEIVSHDENESEGEESDREEQEMVTEYGTLIPWLPDDITIGVVWTRLQESGRLEELVALQEVSRSWREFVVSTLEWTALQSVQRTRRRQREGGSLKTCR</sequence>
<organism evidence="2 3">
    <name type="scientific">Riccia sorocarpa</name>
    <dbReference type="NCBI Taxonomy" id="122646"/>
    <lineage>
        <taxon>Eukaryota</taxon>
        <taxon>Viridiplantae</taxon>
        <taxon>Streptophyta</taxon>
        <taxon>Embryophyta</taxon>
        <taxon>Marchantiophyta</taxon>
        <taxon>Marchantiopsida</taxon>
        <taxon>Marchantiidae</taxon>
        <taxon>Marchantiales</taxon>
        <taxon>Ricciaceae</taxon>
        <taxon>Riccia</taxon>
    </lineage>
</organism>
<evidence type="ECO:0000256" key="1">
    <source>
        <dbReference type="SAM" id="MobiDB-lite"/>
    </source>
</evidence>
<feature type="compositionally biased region" description="Polar residues" evidence="1">
    <location>
        <begin position="95"/>
        <end position="104"/>
    </location>
</feature>
<dbReference type="Proteomes" id="UP001633002">
    <property type="component" value="Unassembled WGS sequence"/>
</dbReference>
<evidence type="ECO:0008006" key="4">
    <source>
        <dbReference type="Google" id="ProtNLM"/>
    </source>
</evidence>
<name>A0ABD3H7I2_9MARC</name>
<protein>
    <recommendedName>
        <fullName evidence="4">F-box domain-containing protein</fullName>
    </recommendedName>
</protein>
<evidence type="ECO:0000313" key="2">
    <source>
        <dbReference type="EMBL" id="KAL3687452.1"/>
    </source>
</evidence>
<reference evidence="2 3" key="1">
    <citation type="submission" date="2024-09" db="EMBL/GenBank/DDBJ databases">
        <title>Chromosome-scale assembly of Riccia sorocarpa.</title>
        <authorList>
            <person name="Paukszto L."/>
        </authorList>
    </citation>
    <scope>NUCLEOTIDE SEQUENCE [LARGE SCALE GENOMIC DNA]</scope>
    <source>
        <strain evidence="2">LP-2024</strain>
        <tissue evidence="2">Aerial parts of the thallus</tissue>
    </source>
</reference>
<dbReference type="EMBL" id="JBJQOH010000004">
    <property type="protein sequence ID" value="KAL3687452.1"/>
    <property type="molecule type" value="Genomic_DNA"/>
</dbReference>
<proteinExistence type="predicted"/>
<comment type="caution">
    <text evidence="2">The sequence shown here is derived from an EMBL/GenBank/DDBJ whole genome shotgun (WGS) entry which is preliminary data.</text>
</comment>
<feature type="compositionally biased region" description="Acidic residues" evidence="1">
    <location>
        <begin position="111"/>
        <end position="123"/>
    </location>
</feature>
<keyword evidence="3" id="KW-1185">Reference proteome</keyword>
<accession>A0ABD3H7I2</accession>